<keyword evidence="8" id="KW-0902">Two-component regulatory system</keyword>
<sequence length="346" mass="35464">MRITRHDLIVGAVCATVGLILVWLRALERVGWAPVPAEAAAQLLAAAAIVGRRRSPLLALTVCAATSFVSPAPATLVAVFAVAAQLPSHRRAALATTATVLAAFPALAVSSGAPTAGTIWIACVLLVVAHLAGHLQRTRAHEAELREQAAIGQERARLAGELHDAVAQRLSDVVIQANLIGTSTAQPEVAAMAGRVADSGRTALAELRTLIGLLSASPAPAAPTGLDALLQRARDLGQPVRADLSPGLRLDGLAGTTALRLVAEALTNAARHAPGAATTLRLADRDGGIQVRVTNGPAPRPDTGLTGGGHGLDALRRRIELLGGTLHAGPHEGGWEVDAWIPAPAR</sequence>
<keyword evidence="6" id="KW-0418">Kinase</keyword>
<organism evidence="11 12">
    <name type="scientific">Cellulomonas denverensis</name>
    <dbReference type="NCBI Taxonomy" id="264297"/>
    <lineage>
        <taxon>Bacteria</taxon>
        <taxon>Bacillati</taxon>
        <taxon>Actinomycetota</taxon>
        <taxon>Actinomycetes</taxon>
        <taxon>Micrococcales</taxon>
        <taxon>Cellulomonadaceae</taxon>
        <taxon>Cellulomonas</taxon>
    </lineage>
</organism>
<evidence type="ECO:0000256" key="6">
    <source>
        <dbReference type="ARBA" id="ARBA00022777"/>
    </source>
</evidence>
<comment type="catalytic activity">
    <reaction evidence="1">
        <text>ATP + protein L-histidine = ADP + protein N-phospho-L-histidine.</text>
        <dbReference type="EC" id="2.7.13.3"/>
    </reaction>
</comment>
<keyword evidence="5" id="KW-0547">Nucleotide-binding</keyword>
<dbReference type="Pfam" id="PF07730">
    <property type="entry name" value="HisKA_3"/>
    <property type="match status" value="1"/>
</dbReference>
<evidence type="ECO:0000256" key="9">
    <source>
        <dbReference type="SAM" id="Phobius"/>
    </source>
</evidence>
<reference evidence="11 12" key="1">
    <citation type="submission" date="2020-04" db="EMBL/GenBank/DDBJ databases">
        <title>MicrobeNet Type strains.</title>
        <authorList>
            <person name="Nicholson A.C."/>
        </authorList>
    </citation>
    <scope>NUCLEOTIDE SEQUENCE [LARGE SCALE GENOMIC DNA]</scope>
    <source>
        <strain evidence="11 12">ATCC BAA-788</strain>
    </source>
</reference>
<feature type="transmembrane region" description="Helical" evidence="9">
    <location>
        <begin position="103"/>
        <end position="129"/>
    </location>
</feature>
<evidence type="ECO:0000256" key="1">
    <source>
        <dbReference type="ARBA" id="ARBA00000085"/>
    </source>
</evidence>
<evidence type="ECO:0000256" key="7">
    <source>
        <dbReference type="ARBA" id="ARBA00022840"/>
    </source>
</evidence>
<evidence type="ECO:0000256" key="2">
    <source>
        <dbReference type="ARBA" id="ARBA00012438"/>
    </source>
</evidence>
<proteinExistence type="predicted"/>
<gene>
    <name evidence="11" type="ORF">HGA03_16470</name>
</gene>
<evidence type="ECO:0000256" key="8">
    <source>
        <dbReference type="ARBA" id="ARBA00023012"/>
    </source>
</evidence>
<dbReference type="EMBL" id="JAAXOX010000013">
    <property type="protein sequence ID" value="NKY24265.1"/>
    <property type="molecule type" value="Genomic_DNA"/>
</dbReference>
<dbReference type="PANTHER" id="PTHR24421:SF10">
    <property type="entry name" value="NITRATE_NITRITE SENSOR PROTEIN NARQ"/>
    <property type="match status" value="1"/>
</dbReference>
<dbReference type="SUPFAM" id="SSF55874">
    <property type="entry name" value="ATPase domain of HSP90 chaperone/DNA topoisomerase II/histidine kinase"/>
    <property type="match status" value="1"/>
</dbReference>
<dbReference type="AlphaFoldDB" id="A0A7X6R0J3"/>
<keyword evidence="7" id="KW-0067">ATP-binding</keyword>
<keyword evidence="3" id="KW-0597">Phosphoprotein</keyword>
<evidence type="ECO:0000259" key="10">
    <source>
        <dbReference type="Pfam" id="PF07730"/>
    </source>
</evidence>
<comment type="caution">
    <text evidence="11">The sequence shown here is derived from an EMBL/GenBank/DDBJ whole genome shotgun (WGS) entry which is preliminary data.</text>
</comment>
<dbReference type="PANTHER" id="PTHR24421">
    <property type="entry name" value="NITRATE/NITRITE SENSOR PROTEIN NARX-RELATED"/>
    <property type="match status" value="1"/>
</dbReference>
<dbReference type="GO" id="GO:0005524">
    <property type="term" value="F:ATP binding"/>
    <property type="evidence" value="ECO:0007669"/>
    <property type="project" value="UniProtKB-KW"/>
</dbReference>
<dbReference type="InterPro" id="IPR036890">
    <property type="entry name" value="HATPase_C_sf"/>
</dbReference>
<dbReference type="Proteomes" id="UP000581206">
    <property type="component" value="Unassembled WGS sequence"/>
</dbReference>
<name>A0A7X6R0J3_9CELL</name>
<keyword evidence="12" id="KW-1185">Reference proteome</keyword>
<feature type="transmembrane region" description="Helical" evidence="9">
    <location>
        <begin position="7"/>
        <end position="26"/>
    </location>
</feature>
<keyword evidence="9" id="KW-1133">Transmembrane helix</keyword>
<dbReference type="GO" id="GO:0016020">
    <property type="term" value="C:membrane"/>
    <property type="evidence" value="ECO:0007669"/>
    <property type="project" value="InterPro"/>
</dbReference>
<evidence type="ECO:0000256" key="5">
    <source>
        <dbReference type="ARBA" id="ARBA00022741"/>
    </source>
</evidence>
<dbReference type="Gene3D" id="1.20.5.1930">
    <property type="match status" value="1"/>
</dbReference>
<dbReference type="RefSeq" id="WP_168631393.1">
    <property type="nucleotide sequence ID" value="NZ_BONL01000024.1"/>
</dbReference>
<dbReference type="InterPro" id="IPR050482">
    <property type="entry name" value="Sensor_HK_TwoCompSys"/>
</dbReference>
<dbReference type="Gene3D" id="3.30.565.10">
    <property type="entry name" value="Histidine kinase-like ATPase, C-terminal domain"/>
    <property type="match status" value="1"/>
</dbReference>
<dbReference type="EC" id="2.7.13.3" evidence="2"/>
<evidence type="ECO:0000313" key="12">
    <source>
        <dbReference type="Proteomes" id="UP000581206"/>
    </source>
</evidence>
<keyword evidence="4" id="KW-0808">Transferase</keyword>
<evidence type="ECO:0000256" key="3">
    <source>
        <dbReference type="ARBA" id="ARBA00022553"/>
    </source>
</evidence>
<keyword evidence="9" id="KW-0472">Membrane</keyword>
<evidence type="ECO:0000313" key="11">
    <source>
        <dbReference type="EMBL" id="NKY24265.1"/>
    </source>
</evidence>
<evidence type="ECO:0000256" key="4">
    <source>
        <dbReference type="ARBA" id="ARBA00022679"/>
    </source>
</evidence>
<keyword evidence="9" id="KW-0812">Transmembrane</keyword>
<feature type="transmembrane region" description="Helical" evidence="9">
    <location>
        <begin position="57"/>
        <end position="83"/>
    </location>
</feature>
<protein>
    <recommendedName>
        <fullName evidence="2">histidine kinase</fullName>
        <ecNumber evidence="2">2.7.13.3</ecNumber>
    </recommendedName>
</protein>
<dbReference type="GO" id="GO:0000155">
    <property type="term" value="F:phosphorelay sensor kinase activity"/>
    <property type="evidence" value="ECO:0007669"/>
    <property type="project" value="InterPro"/>
</dbReference>
<accession>A0A7X6R0J3</accession>
<dbReference type="CDD" id="cd16917">
    <property type="entry name" value="HATPase_UhpB-NarQ-NarX-like"/>
    <property type="match status" value="1"/>
</dbReference>
<dbReference type="GO" id="GO:0046983">
    <property type="term" value="F:protein dimerization activity"/>
    <property type="evidence" value="ECO:0007669"/>
    <property type="project" value="InterPro"/>
</dbReference>
<dbReference type="InterPro" id="IPR011712">
    <property type="entry name" value="Sig_transdc_His_kin_sub3_dim/P"/>
</dbReference>
<feature type="domain" description="Signal transduction histidine kinase subgroup 3 dimerisation and phosphoacceptor" evidence="10">
    <location>
        <begin position="154"/>
        <end position="215"/>
    </location>
</feature>